<accession>A0ABS5I3Z6</accession>
<dbReference type="EMBL" id="JAAIKR010000011">
    <property type="protein sequence ID" value="MBR9728631.1"/>
    <property type="molecule type" value="Genomic_DNA"/>
</dbReference>
<dbReference type="Pfam" id="PF01755">
    <property type="entry name" value="Glyco_transf_25"/>
    <property type="match status" value="1"/>
</dbReference>
<organism evidence="2 3">
    <name type="scientific">Shewanella intestini</name>
    <dbReference type="NCBI Taxonomy" id="2017544"/>
    <lineage>
        <taxon>Bacteria</taxon>
        <taxon>Pseudomonadati</taxon>
        <taxon>Pseudomonadota</taxon>
        <taxon>Gammaproteobacteria</taxon>
        <taxon>Alteromonadales</taxon>
        <taxon>Shewanellaceae</taxon>
        <taxon>Shewanella</taxon>
    </lineage>
</organism>
<proteinExistence type="predicted"/>
<evidence type="ECO:0000313" key="2">
    <source>
        <dbReference type="EMBL" id="MBR9728631.1"/>
    </source>
</evidence>
<dbReference type="InterPro" id="IPR002654">
    <property type="entry name" value="Glyco_trans_25"/>
</dbReference>
<feature type="domain" description="Glycosyl transferase family 25" evidence="1">
    <location>
        <begin position="4"/>
        <end position="178"/>
    </location>
</feature>
<evidence type="ECO:0000259" key="1">
    <source>
        <dbReference type="Pfam" id="PF01755"/>
    </source>
</evidence>
<reference evidence="2 3" key="1">
    <citation type="submission" date="2020-02" db="EMBL/GenBank/DDBJ databases">
        <title>Shewanella WXL01 sp. nov., a marine bacterium isolated from green algae in Luhuitou Fringing Reef (Northern South China Sea).</title>
        <authorList>
            <person name="Wang X."/>
        </authorList>
    </citation>
    <scope>NUCLEOTIDE SEQUENCE [LARGE SCALE GENOMIC DNA]</scope>
    <source>
        <strain evidence="2 3">MCCC 1A01895</strain>
    </source>
</reference>
<comment type="caution">
    <text evidence="2">The sequence shown here is derived from an EMBL/GenBank/DDBJ whole genome shotgun (WGS) entry which is preliminary data.</text>
</comment>
<keyword evidence="3" id="KW-1185">Reference proteome</keyword>
<dbReference type="CDD" id="cd06532">
    <property type="entry name" value="Glyco_transf_25"/>
    <property type="match status" value="1"/>
</dbReference>
<protein>
    <submittedName>
        <fullName evidence="2">Glycosyltransferase family 25 protein</fullName>
    </submittedName>
</protein>
<dbReference type="RefSeq" id="WP_153665949.1">
    <property type="nucleotide sequence ID" value="NZ_JAAIKR010000011.1"/>
</dbReference>
<evidence type="ECO:0000313" key="3">
    <source>
        <dbReference type="Proteomes" id="UP000811844"/>
    </source>
</evidence>
<name>A0ABS5I3Z6_9GAMM</name>
<gene>
    <name evidence="2" type="ORF">G3R48_11650</name>
</gene>
<dbReference type="Proteomes" id="UP000811844">
    <property type="component" value="Unassembled WGS sequence"/>
</dbReference>
<sequence>MKCKVFVINLDKSTERMDFMHRQLQQLDIAYERVAAVYGKDLDDSEITAVFNEKANLEKYDKVLNVGELGCYLSHVNCWKQMVEQQIEFALILEDDSRLDPELGTLMDGVAQLEPTWDYIKLCHSKKEKGVIDSIAINDKFSIGTCLKLPASTRGQFVSLAGAKKLLATALPISRPIDVDIQYWFEKNINCFVVRPFPVVGAKFESEITILGNRSQTQKRPLKRILQKMCFEAKVRLNRHKLPDISTLKS</sequence>